<evidence type="ECO:0000313" key="3">
    <source>
        <dbReference type="Proteomes" id="UP000253094"/>
    </source>
</evidence>
<comment type="caution">
    <text evidence="2">The sequence shown here is derived from an EMBL/GenBank/DDBJ whole genome shotgun (WGS) entry which is preliminary data.</text>
</comment>
<gene>
    <name evidence="2" type="ORF">DQ384_12520</name>
</gene>
<accession>A0A367FKI0</accession>
<dbReference type="AlphaFoldDB" id="A0A367FKI0"/>
<sequence>MSGYEVHSVHRDDDGALLGYVRPVADGLWEPQTVFGSPLAAARSEEEARDEVRRNGLEFLIGDWWFRAPEDGAWYRCVILEAELGRVRVHPRDHGYPGTAYALTIDRPVADLRKTPPSQGGDAMPGRADEDPTGARPLG</sequence>
<keyword evidence="3" id="KW-1185">Reference proteome</keyword>
<name>A0A367FKI0_9ACTN</name>
<reference evidence="2 3" key="1">
    <citation type="submission" date="2018-06" db="EMBL/GenBank/DDBJ databases">
        <title>Sphaerisporangium craniellae sp. nov., isolated from a marine sponge in the South China Sea.</title>
        <authorList>
            <person name="Li L."/>
        </authorList>
    </citation>
    <scope>NUCLEOTIDE SEQUENCE [LARGE SCALE GENOMIC DNA]</scope>
    <source>
        <strain evidence="2 3">CCTCC AA 208026</strain>
    </source>
</reference>
<protein>
    <submittedName>
        <fullName evidence="2">Uncharacterized protein</fullName>
    </submittedName>
</protein>
<dbReference type="OrthoDB" id="68692at2"/>
<dbReference type="Proteomes" id="UP000253094">
    <property type="component" value="Unassembled WGS sequence"/>
</dbReference>
<feature type="region of interest" description="Disordered" evidence="1">
    <location>
        <begin position="108"/>
        <end position="139"/>
    </location>
</feature>
<proteinExistence type="predicted"/>
<evidence type="ECO:0000256" key="1">
    <source>
        <dbReference type="SAM" id="MobiDB-lite"/>
    </source>
</evidence>
<organism evidence="2 3">
    <name type="scientific">Sphaerisporangium album</name>
    <dbReference type="NCBI Taxonomy" id="509200"/>
    <lineage>
        <taxon>Bacteria</taxon>
        <taxon>Bacillati</taxon>
        <taxon>Actinomycetota</taxon>
        <taxon>Actinomycetes</taxon>
        <taxon>Streptosporangiales</taxon>
        <taxon>Streptosporangiaceae</taxon>
        <taxon>Sphaerisporangium</taxon>
    </lineage>
</organism>
<evidence type="ECO:0000313" key="2">
    <source>
        <dbReference type="EMBL" id="RCG30804.1"/>
    </source>
</evidence>
<dbReference type="RefSeq" id="WP_147268755.1">
    <property type="nucleotide sequence ID" value="NZ_QOIL01000006.1"/>
</dbReference>
<dbReference type="EMBL" id="QOIL01000006">
    <property type="protein sequence ID" value="RCG30804.1"/>
    <property type="molecule type" value="Genomic_DNA"/>
</dbReference>